<dbReference type="Proteomes" id="UP001206128">
    <property type="component" value="Unassembled WGS sequence"/>
</dbReference>
<dbReference type="GO" id="GO:0043814">
    <property type="term" value="F:phospholactate guanylyltransferase activity"/>
    <property type="evidence" value="ECO:0007669"/>
    <property type="project" value="InterPro"/>
</dbReference>
<dbReference type="PANTHER" id="PTHR40392">
    <property type="entry name" value="2-PHOSPHO-L-LACTATE GUANYLYLTRANSFERASE"/>
    <property type="match status" value="1"/>
</dbReference>
<dbReference type="InterPro" id="IPR002835">
    <property type="entry name" value="CofC"/>
</dbReference>
<evidence type="ECO:0000256" key="4">
    <source>
        <dbReference type="ARBA" id="ARBA00023134"/>
    </source>
</evidence>
<organism evidence="7 8">
    <name type="scientific">Goodfellowiella coeruleoviolacea</name>
    <dbReference type="NCBI Taxonomy" id="334858"/>
    <lineage>
        <taxon>Bacteria</taxon>
        <taxon>Bacillati</taxon>
        <taxon>Actinomycetota</taxon>
        <taxon>Actinomycetes</taxon>
        <taxon>Pseudonocardiales</taxon>
        <taxon>Pseudonocardiaceae</taxon>
        <taxon>Goodfellowiella</taxon>
    </lineage>
</organism>
<evidence type="ECO:0000259" key="6">
    <source>
        <dbReference type="Pfam" id="PF12804"/>
    </source>
</evidence>
<comment type="catalytic activity">
    <reaction evidence="5">
        <text>phosphoenolpyruvate + GTP + H(+) = enolpyruvoyl-2-diphospho-5'-guanosine + diphosphate</text>
        <dbReference type="Rhea" id="RHEA:30519"/>
        <dbReference type="ChEBI" id="CHEBI:15378"/>
        <dbReference type="ChEBI" id="CHEBI:33019"/>
        <dbReference type="ChEBI" id="CHEBI:37565"/>
        <dbReference type="ChEBI" id="CHEBI:58702"/>
        <dbReference type="ChEBI" id="CHEBI:143701"/>
        <dbReference type="EC" id="2.7.7.105"/>
    </reaction>
</comment>
<accession>A0AAE3GKJ9</accession>
<evidence type="ECO:0000256" key="1">
    <source>
        <dbReference type="ARBA" id="ARBA00022679"/>
    </source>
</evidence>
<dbReference type="EMBL" id="JAMTCK010000022">
    <property type="protein sequence ID" value="MCP2169936.1"/>
    <property type="molecule type" value="Genomic_DNA"/>
</dbReference>
<protein>
    <recommendedName>
        <fullName evidence="5">Phosphoenolpyruvate guanylyltransferase</fullName>
        <shortName evidence="5">PEP guanylyltransferase</shortName>
        <ecNumber evidence="5">2.7.7.105</ecNumber>
    </recommendedName>
</protein>
<evidence type="ECO:0000256" key="2">
    <source>
        <dbReference type="ARBA" id="ARBA00022695"/>
    </source>
</evidence>
<dbReference type="Pfam" id="PF12804">
    <property type="entry name" value="NTP_transf_3"/>
    <property type="match status" value="1"/>
</dbReference>
<comment type="pathway">
    <text evidence="5">Cofactor biosynthesis; coenzyme F420 biosynthesis.</text>
</comment>
<sequence length="230" mass="22694">MATASGGISEDGGVHRAVDLVVPVKTLDRAKTRLFGAADGGVGDRHAHSALVLALAADTVSAATAAEGVGRVLVVSSDPDVAATLGALGVEVAPEGPEPGLNAALRHGARLLRASNPDGVVGALQADLPALRPAELAAALAGAAGRRAFCPDRQGTGTTLLLSAPGGDLAPRFGVGSAQAHAGDAVTLLGPWPSLRCDVDTAEDLVMARNLGLGRRTATVLGVSCAPCAS</sequence>
<gene>
    <name evidence="5" type="primary">fbiD</name>
    <name evidence="7" type="ORF">LX83_006822</name>
</gene>
<dbReference type="Gene3D" id="3.90.550.10">
    <property type="entry name" value="Spore Coat Polysaccharide Biosynthesis Protein SpsA, Chain A"/>
    <property type="match status" value="1"/>
</dbReference>
<dbReference type="EC" id="2.7.7.105" evidence="5"/>
<dbReference type="AlphaFoldDB" id="A0AAE3GKJ9"/>
<keyword evidence="3 5" id="KW-0547">Nucleotide-binding</keyword>
<evidence type="ECO:0000256" key="5">
    <source>
        <dbReference type="HAMAP-Rule" id="MF_02114"/>
    </source>
</evidence>
<keyword evidence="8" id="KW-1185">Reference proteome</keyword>
<name>A0AAE3GKJ9_9PSEU</name>
<keyword evidence="1 5" id="KW-0808">Transferase</keyword>
<evidence type="ECO:0000256" key="3">
    <source>
        <dbReference type="ARBA" id="ARBA00022741"/>
    </source>
</evidence>
<dbReference type="HAMAP" id="MF_02114">
    <property type="entry name" value="CofC"/>
    <property type="match status" value="1"/>
</dbReference>
<dbReference type="SUPFAM" id="SSF53448">
    <property type="entry name" value="Nucleotide-diphospho-sugar transferases"/>
    <property type="match status" value="1"/>
</dbReference>
<dbReference type="InterPro" id="IPR025877">
    <property type="entry name" value="MobA-like_NTP_Trfase"/>
</dbReference>
<comment type="caution">
    <text evidence="7">The sequence shown here is derived from an EMBL/GenBank/DDBJ whole genome shotgun (WGS) entry which is preliminary data.</text>
</comment>
<dbReference type="InterPro" id="IPR029044">
    <property type="entry name" value="Nucleotide-diphossugar_trans"/>
</dbReference>
<feature type="binding site" evidence="5">
    <location>
        <position position="177"/>
    </location>
    <ligand>
        <name>phosphoenolpyruvate</name>
        <dbReference type="ChEBI" id="CHEBI:58702"/>
    </ligand>
</feature>
<reference evidence="7" key="1">
    <citation type="submission" date="2022-06" db="EMBL/GenBank/DDBJ databases">
        <title>Genomic Encyclopedia of Archaeal and Bacterial Type Strains, Phase II (KMG-II): from individual species to whole genera.</title>
        <authorList>
            <person name="Goeker M."/>
        </authorList>
    </citation>
    <scope>NUCLEOTIDE SEQUENCE</scope>
    <source>
        <strain evidence="7">DSM 43935</strain>
    </source>
</reference>
<dbReference type="GO" id="GO:0005525">
    <property type="term" value="F:GTP binding"/>
    <property type="evidence" value="ECO:0007669"/>
    <property type="project" value="UniProtKB-KW"/>
</dbReference>
<proteinExistence type="inferred from homology"/>
<comment type="similarity">
    <text evidence="5">Belongs to the CofC family.</text>
</comment>
<dbReference type="PANTHER" id="PTHR40392:SF1">
    <property type="entry name" value="2-PHOSPHO-L-LACTATE GUANYLYLTRANSFERASE"/>
    <property type="match status" value="1"/>
</dbReference>
<feature type="domain" description="MobA-like NTP transferase" evidence="6">
    <location>
        <begin position="59"/>
        <end position="161"/>
    </location>
</feature>
<comment type="function">
    <text evidence="5">Guanylyltransferase that catalyzes the activation of phosphoenolpyruvate (PEP) as enolpyruvoyl-2-diphospho-5'-guanosine, via the condensation of PEP with GTP. It is involved in the biosynthesis of coenzyme F420, a hydride carrier cofactor.</text>
</comment>
<dbReference type="GO" id="GO:0052645">
    <property type="term" value="P:F420-0 metabolic process"/>
    <property type="evidence" value="ECO:0007669"/>
    <property type="project" value="UniProtKB-UniRule"/>
</dbReference>
<keyword evidence="2 5" id="KW-0548">Nucleotidyltransferase</keyword>
<feature type="binding site" evidence="5">
    <location>
        <position position="174"/>
    </location>
    <ligand>
        <name>phosphoenolpyruvate</name>
        <dbReference type="ChEBI" id="CHEBI:58702"/>
    </ligand>
</feature>
<feature type="binding site" evidence="5">
    <location>
        <position position="158"/>
    </location>
    <ligand>
        <name>phosphoenolpyruvate</name>
        <dbReference type="ChEBI" id="CHEBI:58702"/>
    </ligand>
</feature>
<evidence type="ECO:0000313" key="8">
    <source>
        <dbReference type="Proteomes" id="UP001206128"/>
    </source>
</evidence>
<keyword evidence="4 5" id="KW-0342">GTP-binding</keyword>
<dbReference type="NCBIfam" id="TIGR03552">
    <property type="entry name" value="F420_cofC"/>
    <property type="match status" value="1"/>
</dbReference>
<evidence type="ECO:0000313" key="7">
    <source>
        <dbReference type="EMBL" id="MCP2169936.1"/>
    </source>
</evidence>